<dbReference type="InterPro" id="IPR036188">
    <property type="entry name" value="FAD/NAD-bd_sf"/>
</dbReference>
<keyword evidence="2" id="KW-1185">Reference proteome</keyword>
<reference evidence="2" key="1">
    <citation type="submission" date="2016-10" db="EMBL/GenBank/DDBJ databases">
        <authorList>
            <person name="Varghese N."/>
            <person name="Submissions S."/>
        </authorList>
    </citation>
    <scope>NUCLEOTIDE SEQUENCE [LARGE SCALE GENOMIC DNA]</scope>
    <source>
        <strain evidence="2">DSM 16108</strain>
    </source>
</reference>
<proteinExistence type="predicted"/>
<dbReference type="PANTHER" id="PTHR37417">
    <property type="entry name" value="67 KDA MYOSIN-CROSS-REACTIVE ANTIGEN FAMILY PROTEIN (AFU_ORTHOLOGUE AFUA_5G09970)"/>
    <property type="match status" value="1"/>
</dbReference>
<dbReference type="RefSeq" id="WP_091898144.1">
    <property type="nucleotide sequence ID" value="NZ_FOSJ01000037.1"/>
</dbReference>
<dbReference type="EMBL" id="FOSJ01000037">
    <property type="protein sequence ID" value="SFK46526.1"/>
    <property type="molecule type" value="Genomic_DNA"/>
</dbReference>
<name>A0A1I3ZS75_9LACT</name>
<dbReference type="GO" id="GO:0006631">
    <property type="term" value="P:fatty acid metabolic process"/>
    <property type="evidence" value="ECO:0007669"/>
    <property type="project" value="InterPro"/>
</dbReference>
<dbReference type="SUPFAM" id="SSF51905">
    <property type="entry name" value="FAD/NAD(P)-binding domain"/>
    <property type="match status" value="1"/>
</dbReference>
<gene>
    <name evidence="1" type="ORF">SAMN04488569_103717</name>
</gene>
<dbReference type="GO" id="GO:0050151">
    <property type="term" value="F:oleate hydratase activity"/>
    <property type="evidence" value="ECO:0007669"/>
    <property type="project" value="InterPro"/>
</dbReference>
<dbReference type="NCBIfam" id="NF010584">
    <property type="entry name" value="PRK13977.1"/>
    <property type="match status" value="1"/>
</dbReference>
<evidence type="ECO:0000313" key="2">
    <source>
        <dbReference type="Proteomes" id="UP000199589"/>
    </source>
</evidence>
<dbReference type="Proteomes" id="UP000199589">
    <property type="component" value="Unassembled WGS sequence"/>
</dbReference>
<dbReference type="PANTHER" id="PTHR37417:SF3">
    <property type="entry name" value="MYOSIN-CROSSREACTIVE PROTEIN"/>
    <property type="match status" value="1"/>
</dbReference>
<evidence type="ECO:0000313" key="1">
    <source>
        <dbReference type="EMBL" id="SFK46526.1"/>
    </source>
</evidence>
<dbReference type="Gene3D" id="3.50.50.60">
    <property type="entry name" value="FAD/NAD(P)-binding domain"/>
    <property type="match status" value="2"/>
</dbReference>
<sequence>MRYTSGNYEAFARSRKPEGVDEKSAYIVGAGLAGLSAAVFLIRDGHMQGENIHIFEELSLSGGSLDGTFIPHDGFVTRGGREMESHFECLWDLFRSIPSLEVEDASVLDEFYWLDHDDPNSSNCRIIHNRGERVPDDGQFTLSEKAQKELVELFMTSEDQLIGKKIEDVFSDEFFESNFWLYWCSMFAFEKWHSAIEMRRYVMRFIHHIKGLPDFTALKFTRFNQYESLVKPLLTFLKDKGVDFQYETQINNIQVDIDTETKVARNILLTKDEETQEIPLTENDLVFVTNGSITESSTQGDHYTPAPITHDLGGSWKLWNNLAKQSPEFGHPEVFYENLPDESWFVSATVTWENFDIEPYISRLTRRKLRTGKVVTGGIITIKDSNWLMSFAIHRQPHFKGQNDHQTIMWVYGLLSNKPGNYIKKPIEQCSGQEIVQELMYHLGIVEEDIQMLSEKSCKVIPVYMPFITSYFMLREPGDRPLVVPNGSKNLAFIGNFSETERDTVFTTEYSVRTAMEAVYQLLNVERGVPEVFASAYDIRTLADAIYYLSDKQKLTKADLPFVKRKLVDAAIKKTQHTYIEEILKEANLI</sequence>
<dbReference type="OrthoDB" id="4540221at2"/>
<protein>
    <submittedName>
        <fullName evidence="1">Oleate hydratase</fullName>
    </submittedName>
</protein>
<dbReference type="InterPro" id="IPR010354">
    <property type="entry name" value="Oleate_hydratase"/>
</dbReference>
<accession>A0A1I3ZS75</accession>
<organism evidence="1 2">
    <name type="scientific">Marinilactibacillus piezotolerans</name>
    <dbReference type="NCBI Taxonomy" id="258723"/>
    <lineage>
        <taxon>Bacteria</taxon>
        <taxon>Bacillati</taxon>
        <taxon>Bacillota</taxon>
        <taxon>Bacilli</taxon>
        <taxon>Lactobacillales</taxon>
        <taxon>Carnobacteriaceae</taxon>
        <taxon>Marinilactibacillus</taxon>
    </lineage>
</organism>
<dbReference type="Pfam" id="PF06100">
    <property type="entry name" value="MCRA"/>
    <property type="match status" value="1"/>
</dbReference>
<dbReference type="AlphaFoldDB" id="A0A1I3ZS75"/>
<dbReference type="GO" id="GO:0071949">
    <property type="term" value="F:FAD binding"/>
    <property type="evidence" value="ECO:0007669"/>
    <property type="project" value="InterPro"/>
</dbReference>
<dbReference type="Gene3D" id="3.30.9.80">
    <property type="match status" value="1"/>
</dbReference>